<keyword evidence="1" id="KW-0812">Transmembrane</keyword>
<reference evidence="2" key="1">
    <citation type="submission" date="2019-08" db="EMBL/GenBank/DDBJ databases">
        <authorList>
            <person name="Kucharzyk K."/>
            <person name="Murdoch R.W."/>
            <person name="Higgins S."/>
            <person name="Loffler F."/>
        </authorList>
    </citation>
    <scope>NUCLEOTIDE SEQUENCE</scope>
</reference>
<proteinExistence type="predicted"/>
<protein>
    <submittedName>
        <fullName evidence="2">Uncharacterized protein</fullName>
    </submittedName>
</protein>
<feature type="transmembrane region" description="Helical" evidence="1">
    <location>
        <begin position="49"/>
        <end position="71"/>
    </location>
</feature>
<accession>A0A644Y7B5</accession>
<comment type="caution">
    <text evidence="2">The sequence shown here is derived from an EMBL/GenBank/DDBJ whole genome shotgun (WGS) entry which is preliminary data.</text>
</comment>
<evidence type="ECO:0000313" key="2">
    <source>
        <dbReference type="EMBL" id="MPM24492.1"/>
    </source>
</evidence>
<dbReference type="AlphaFoldDB" id="A0A644Y7B5"/>
<name>A0A644Y7B5_9ZZZZ</name>
<keyword evidence="1" id="KW-0472">Membrane</keyword>
<dbReference type="EMBL" id="VSSQ01004274">
    <property type="protein sequence ID" value="MPM24492.1"/>
    <property type="molecule type" value="Genomic_DNA"/>
</dbReference>
<sequence>MVGVGIDKLSACRFVEMTIVRAGRNKIGHECNDKNQAQQDNERVRYFKLWFLLNVLFHMTFPHVFIMHWFAAFERAVRVTRHSTRCRSLLKCAK</sequence>
<evidence type="ECO:0000256" key="1">
    <source>
        <dbReference type="SAM" id="Phobius"/>
    </source>
</evidence>
<gene>
    <name evidence="2" type="ORF">SDC9_70975</name>
</gene>
<organism evidence="2">
    <name type="scientific">bioreactor metagenome</name>
    <dbReference type="NCBI Taxonomy" id="1076179"/>
    <lineage>
        <taxon>unclassified sequences</taxon>
        <taxon>metagenomes</taxon>
        <taxon>ecological metagenomes</taxon>
    </lineage>
</organism>
<keyword evidence="1" id="KW-1133">Transmembrane helix</keyword>